<keyword evidence="2" id="KW-0813">Transport</keyword>
<keyword evidence="4" id="KW-0029">Amino-acid transport</keyword>
<feature type="transmembrane region" description="Helical" evidence="7">
    <location>
        <begin position="263"/>
        <end position="285"/>
    </location>
</feature>
<dbReference type="GO" id="GO:0005774">
    <property type="term" value="C:vacuolar membrane"/>
    <property type="evidence" value="ECO:0007669"/>
    <property type="project" value="TreeGrafter"/>
</dbReference>
<evidence type="ECO:0000256" key="3">
    <source>
        <dbReference type="ARBA" id="ARBA00022692"/>
    </source>
</evidence>
<dbReference type="Proteomes" id="UP000197138">
    <property type="component" value="Unassembled WGS sequence"/>
</dbReference>
<organism evidence="9 10">
    <name type="scientific">Punica granatum</name>
    <name type="common">Pomegranate</name>
    <dbReference type="NCBI Taxonomy" id="22663"/>
    <lineage>
        <taxon>Eukaryota</taxon>
        <taxon>Viridiplantae</taxon>
        <taxon>Streptophyta</taxon>
        <taxon>Embryophyta</taxon>
        <taxon>Tracheophyta</taxon>
        <taxon>Spermatophyta</taxon>
        <taxon>Magnoliopsida</taxon>
        <taxon>eudicotyledons</taxon>
        <taxon>Gunneridae</taxon>
        <taxon>Pentapetalae</taxon>
        <taxon>rosids</taxon>
        <taxon>malvids</taxon>
        <taxon>Myrtales</taxon>
        <taxon>Lythraceae</taxon>
        <taxon>Punica</taxon>
    </lineage>
</organism>
<evidence type="ECO:0000256" key="6">
    <source>
        <dbReference type="ARBA" id="ARBA00023136"/>
    </source>
</evidence>
<protein>
    <recommendedName>
        <fullName evidence="8">Amino acid transporter transmembrane domain-containing protein</fullName>
    </recommendedName>
</protein>
<feature type="domain" description="Amino acid transporter transmembrane" evidence="8">
    <location>
        <begin position="83"/>
        <end position="441"/>
    </location>
</feature>
<sequence length="480" mass="51684">MEREGNELVAPLLNRSPSSSTGLATSIQTLGNIIVSIVGTGVLGLPFAFKIAGWLAGSIGVAVAGIATYYCMLILVSRRSALFCSFYGHRSICLIECREKMASDSADLKTYGDLGYKCMGKPGRFFTETLILVSQCGGSVAYLIFIGQNLSSIFKVHSLTFASFVFMLVPLEILLSWINTLSALAPFSTFANVCNVLAMGFVVKQDIQQALGGQFSFADRKAVTPNIGGLPFAGGMAVFCFEGFGMTLSLEASMKERRTFPKVLALAFAGITLAYVLFGFLGYMAYGEETRDIVTLNLPADWTAITVQIGLCLGLAFTFPIMIHPVNEIVEDNLKRLGWFQKLLRSDNDIDSSKTKIWKLIVFTTRSIVVIVLGVVALCVPGFGVFVSLVGSTVCALLSFVLPASFHLQLLGPSMRLWQKVLDSLILLGGLLFAAYGTYNTAIGAETGSRTETSTGSTAISRLVESPRGGYALVEQKCCK</sequence>
<dbReference type="GO" id="GO:0015179">
    <property type="term" value="F:L-amino acid transmembrane transporter activity"/>
    <property type="evidence" value="ECO:0007669"/>
    <property type="project" value="TreeGrafter"/>
</dbReference>
<dbReference type="AlphaFoldDB" id="A0A218X2Q1"/>
<comment type="subcellular location">
    <subcellularLocation>
        <location evidence="1">Membrane</location>
        <topology evidence="1">Multi-pass membrane protein</topology>
    </subcellularLocation>
</comment>
<feature type="transmembrane region" description="Helical" evidence="7">
    <location>
        <begin position="305"/>
        <end position="326"/>
    </location>
</feature>
<keyword evidence="6 7" id="KW-0472">Membrane</keyword>
<keyword evidence="3 7" id="KW-0812">Transmembrane</keyword>
<evidence type="ECO:0000313" key="10">
    <source>
        <dbReference type="Proteomes" id="UP000197138"/>
    </source>
</evidence>
<evidence type="ECO:0000256" key="7">
    <source>
        <dbReference type="SAM" id="Phobius"/>
    </source>
</evidence>
<proteinExistence type="predicted"/>
<feature type="domain" description="Amino acid transporter transmembrane" evidence="8">
    <location>
        <begin position="25"/>
        <end position="77"/>
    </location>
</feature>
<evidence type="ECO:0000313" key="9">
    <source>
        <dbReference type="EMBL" id="OWM79009.1"/>
    </source>
</evidence>
<dbReference type="EMBL" id="MTKT01002492">
    <property type="protein sequence ID" value="OWM79009.1"/>
    <property type="molecule type" value="Genomic_DNA"/>
</dbReference>
<feature type="transmembrane region" description="Helical" evidence="7">
    <location>
        <begin position="360"/>
        <end position="383"/>
    </location>
</feature>
<name>A0A218X2Q1_PUNGR</name>
<dbReference type="InterPro" id="IPR013057">
    <property type="entry name" value="AA_transpt_TM"/>
</dbReference>
<feature type="transmembrane region" description="Helical" evidence="7">
    <location>
        <begin position="51"/>
        <end position="76"/>
    </location>
</feature>
<dbReference type="Pfam" id="PF01490">
    <property type="entry name" value="Aa_trans"/>
    <property type="match status" value="2"/>
</dbReference>
<evidence type="ECO:0000256" key="4">
    <source>
        <dbReference type="ARBA" id="ARBA00022970"/>
    </source>
</evidence>
<feature type="transmembrane region" description="Helical" evidence="7">
    <location>
        <begin position="21"/>
        <end position="45"/>
    </location>
</feature>
<dbReference type="PANTHER" id="PTHR22950:SF349">
    <property type="entry name" value="AMINO ACID TRANSPORTER TRANSMEMBRANE DOMAIN-CONTAINING PROTEIN"/>
    <property type="match status" value="1"/>
</dbReference>
<accession>A0A218X2Q1</accession>
<reference evidence="10" key="1">
    <citation type="journal article" date="2017" name="Plant J.">
        <title>The pomegranate (Punica granatum L.) genome and the genomics of punicalagin biosynthesis.</title>
        <authorList>
            <person name="Qin G."/>
            <person name="Xu C."/>
            <person name="Ming R."/>
            <person name="Tang H."/>
            <person name="Guyot R."/>
            <person name="Kramer E.M."/>
            <person name="Hu Y."/>
            <person name="Yi X."/>
            <person name="Qi Y."/>
            <person name="Xu X."/>
            <person name="Gao Z."/>
            <person name="Pan H."/>
            <person name="Jian J."/>
            <person name="Tian Y."/>
            <person name="Yue Z."/>
            <person name="Xu Y."/>
        </authorList>
    </citation>
    <scope>NUCLEOTIDE SEQUENCE [LARGE SCALE GENOMIC DNA]</scope>
    <source>
        <strain evidence="10">cv. Dabenzi</strain>
    </source>
</reference>
<evidence type="ECO:0000256" key="5">
    <source>
        <dbReference type="ARBA" id="ARBA00022989"/>
    </source>
</evidence>
<comment type="caution">
    <text evidence="9">The sequence shown here is derived from an EMBL/GenBank/DDBJ whole genome shotgun (WGS) entry which is preliminary data.</text>
</comment>
<dbReference type="PANTHER" id="PTHR22950">
    <property type="entry name" value="AMINO ACID TRANSPORTER"/>
    <property type="match status" value="1"/>
</dbReference>
<keyword evidence="5 7" id="KW-1133">Transmembrane helix</keyword>
<feature type="transmembrane region" description="Helical" evidence="7">
    <location>
        <begin position="159"/>
        <end position="178"/>
    </location>
</feature>
<feature type="transmembrane region" description="Helical" evidence="7">
    <location>
        <begin position="421"/>
        <end position="439"/>
    </location>
</feature>
<evidence type="ECO:0000256" key="1">
    <source>
        <dbReference type="ARBA" id="ARBA00004141"/>
    </source>
</evidence>
<evidence type="ECO:0000259" key="8">
    <source>
        <dbReference type="Pfam" id="PF01490"/>
    </source>
</evidence>
<gene>
    <name evidence="9" type="ORF">CDL15_Pgr003180</name>
</gene>
<evidence type="ECO:0000256" key="2">
    <source>
        <dbReference type="ARBA" id="ARBA00022448"/>
    </source>
</evidence>